<proteinExistence type="predicted"/>
<accession>A0A1F6AUD8</accession>
<sequence>MFKSKNTLLFGSVGLIVLAITVTTILDRTKQTSGGEDVRTRASATGTLNMKAIVSSVDETKGVVIVDNLQFQSEGSKSLGTWTVTPPATVNLTSLYPGATITLIVNPATFLASSKTLTATEIKMAR</sequence>
<evidence type="ECO:0000313" key="2">
    <source>
        <dbReference type="Proteomes" id="UP000178305"/>
    </source>
</evidence>
<comment type="caution">
    <text evidence="1">The sequence shown here is derived from an EMBL/GenBank/DDBJ whole genome shotgun (WGS) entry which is preliminary data.</text>
</comment>
<dbReference type="AlphaFoldDB" id="A0A1F6AUD8"/>
<protein>
    <recommendedName>
        <fullName evidence="3">DUF5666 domain-containing protein</fullName>
    </recommendedName>
</protein>
<organism evidence="1 2">
    <name type="scientific">Candidatus Gottesmanbacteria bacterium RIFCSPLOWO2_01_FULL_48_11</name>
    <dbReference type="NCBI Taxonomy" id="1798395"/>
    <lineage>
        <taxon>Bacteria</taxon>
        <taxon>Candidatus Gottesmaniibacteriota</taxon>
    </lineage>
</organism>
<dbReference type="EMBL" id="MFJY01000015">
    <property type="protein sequence ID" value="OGG28314.1"/>
    <property type="molecule type" value="Genomic_DNA"/>
</dbReference>
<reference evidence="1 2" key="1">
    <citation type="journal article" date="2016" name="Nat. Commun.">
        <title>Thousands of microbial genomes shed light on interconnected biogeochemical processes in an aquifer system.</title>
        <authorList>
            <person name="Anantharaman K."/>
            <person name="Brown C.T."/>
            <person name="Hug L.A."/>
            <person name="Sharon I."/>
            <person name="Castelle C.J."/>
            <person name="Probst A.J."/>
            <person name="Thomas B.C."/>
            <person name="Singh A."/>
            <person name="Wilkins M.J."/>
            <person name="Karaoz U."/>
            <person name="Brodie E.L."/>
            <person name="Williams K.H."/>
            <person name="Hubbard S.S."/>
            <person name="Banfield J.F."/>
        </authorList>
    </citation>
    <scope>NUCLEOTIDE SEQUENCE [LARGE SCALE GENOMIC DNA]</scope>
</reference>
<gene>
    <name evidence="1" type="ORF">A3A64_04345</name>
</gene>
<evidence type="ECO:0008006" key="3">
    <source>
        <dbReference type="Google" id="ProtNLM"/>
    </source>
</evidence>
<name>A0A1F6AUD8_9BACT</name>
<evidence type="ECO:0000313" key="1">
    <source>
        <dbReference type="EMBL" id="OGG28314.1"/>
    </source>
</evidence>
<dbReference type="Proteomes" id="UP000178305">
    <property type="component" value="Unassembled WGS sequence"/>
</dbReference>